<comment type="caution">
    <text evidence="1">The sequence shown here is derived from an EMBL/GenBank/DDBJ whole genome shotgun (WGS) entry which is preliminary data.</text>
</comment>
<accession>A0A3N6RYQ8</accession>
<keyword evidence="2" id="KW-1185">Reference proteome</keyword>
<organism evidence="1 2">
    <name type="scientific">Okeania hirsuta</name>
    <dbReference type="NCBI Taxonomy" id="1458930"/>
    <lineage>
        <taxon>Bacteria</taxon>
        <taxon>Bacillati</taxon>
        <taxon>Cyanobacteriota</taxon>
        <taxon>Cyanophyceae</taxon>
        <taxon>Oscillatoriophycideae</taxon>
        <taxon>Oscillatoriales</taxon>
        <taxon>Microcoleaceae</taxon>
        <taxon>Okeania</taxon>
    </lineage>
</organism>
<reference evidence="1 2" key="1">
    <citation type="journal article" date="2018" name="ACS Chem. Biol.">
        <title>Ketoreductase domain dysfunction expands chemodiversity: malyngamide biosynthesis in the cyanobacterium Okeania hirsuta.</title>
        <authorList>
            <person name="Moss N.A."/>
            <person name="Leao T."/>
            <person name="Rankin M."/>
            <person name="McCullough T.M."/>
            <person name="Qu P."/>
            <person name="Korobeynikov A."/>
            <person name="Smith J.L."/>
            <person name="Gerwick L."/>
            <person name="Gerwick W.H."/>
        </authorList>
    </citation>
    <scope>NUCLEOTIDE SEQUENCE [LARGE SCALE GENOMIC DNA]</scope>
    <source>
        <strain evidence="1 2">PAB10Feb10-1</strain>
    </source>
</reference>
<name>A0A3N6RYQ8_9CYAN</name>
<dbReference type="Proteomes" id="UP000269154">
    <property type="component" value="Unassembled WGS sequence"/>
</dbReference>
<protein>
    <submittedName>
        <fullName evidence="1">Uncharacterized protein</fullName>
    </submittedName>
</protein>
<evidence type="ECO:0000313" key="1">
    <source>
        <dbReference type="EMBL" id="RQH55339.1"/>
    </source>
</evidence>
<sequence>MLVMREKRTKIDYLITHIERLKVTSEWIIDIYSNRNWIEVFDREALIMFGVKRISRNEINGA</sequence>
<dbReference type="EMBL" id="RCBY01000008">
    <property type="protein sequence ID" value="RQH55339.1"/>
    <property type="molecule type" value="Genomic_DNA"/>
</dbReference>
<dbReference type="AlphaFoldDB" id="A0A3N6RYQ8"/>
<proteinExistence type="predicted"/>
<evidence type="ECO:0000313" key="2">
    <source>
        <dbReference type="Proteomes" id="UP000269154"/>
    </source>
</evidence>
<gene>
    <name evidence="1" type="ORF">D5R40_02595</name>
</gene>